<dbReference type="InterPro" id="IPR025110">
    <property type="entry name" value="AMP-bd_C"/>
</dbReference>
<keyword evidence="1" id="KW-0479">Metal-binding</keyword>
<sequence>MRIEDHLRQSAGRFGSKTALIAGEIHLSYVELDGLSDRLAASLIARGIGAGDRVLMIAENSAEAVVAFFAVWKAGAVPCPLHATIKQDKLRAIIDSTTPFAIFTQARFFGVVGAASSAAECAPLKILFGTTPVNVVEGWLTYAAMVARDITNELPRQPDGEALAILIHTSGSTGTPKGVMHSHASLLAACGSIITYLENTDDDIVLSVLPISFGYGITQILTMVMVGGTLVLEKSFAFPRKVLARLVETRATGFPIVPAMAALIAGMQDLAPSFLPDLRYITSAAAAMPPSTTQRLRELLSETRLFLMYGQTECIRASYLPSDEADHRPLSVGRAIPGGHAYVIDEADNPVPPGVTGELVVEGPHVMTGYWQDDPASVNKVTSVDGGRRLYTGDLFTTDEDGFLYFVSRRDDIIKTRGEKVSPQEVERVLYALPGIREAAVAGVDDAVFGQLIRAYVALEPSAELSEKEILRHCALNLEDYMMPKSVEFRDALPKTSTGKIRLTADPSISEPLGPESKENAA</sequence>
<feature type="region of interest" description="Disordered" evidence="2">
    <location>
        <begin position="500"/>
        <end position="522"/>
    </location>
</feature>
<dbReference type="PANTHER" id="PTHR43767:SF1">
    <property type="entry name" value="NONRIBOSOMAL PEPTIDE SYNTHASE PES1 (EUROFUNG)-RELATED"/>
    <property type="match status" value="1"/>
</dbReference>
<feature type="domain" description="AMP-binding enzyme C-terminal" evidence="4">
    <location>
        <begin position="425"/>
        <end position="500"/>
    </location>
</feature>
<dbReference type="Pfam" id="PF13193">
    <property type="entry name" value="AMP-binding_C"/>
    <property type="match status" value="1"/>
</dbReference>
<dbReference type="InterPro" id="IPR050237">
    <property type="entry name" value="ATP-dep_AMP-bd_enzyme"/>
</dbReference>
<organism evidence="5 6">
    <name type="scientific">Aliirhizobium smilacinae</name>
    <dbReference type="NCBI Taxonomy" id="1395944"/>
    <lineage>
        <taxon>Bacteria</taxon>
        <taxon>Pseudomonadati</taxon>
        <taxon>Pseudomonadota</taxon>
        <taxon>Alphaproteobacteria</taxon>
        <taxon>Hyphomicrobiales</taxon>
        <taxon>Rhizobiaceae</taxon>
        <taxon>Aliirhizobium</taxon>
    </lineage>
</organism>
<name>A0A5C4XUF7_9HYPH</name>
<dbReference type="RefSeq" id="WP_139675507.1">
    <property type="nucleotide sequence ID" value="NZ_VDMN01000001.1"/>
</dbReference>
<dbReference type="PROSITE" id="PS00455">
    <property type="entry name" value="AMP_BINDING"/>
    <property type="match status" value="1"/>
</dbReference>
<dbReference type="InterPro" id="IPR045851">
    <property type="entry name" value="AMP-bd_C_sf"/>
</dbReference>
<evidence type="ECO:0000259" key="3">
    <source>
        <dbReference type="Pfam" id="PF00501"/>
    </source>
</evidence>
<dbReference type="Gene3D" id="3.30.300.30">
    <property type="match status" value="1"/>
</dbReference>
<dbReference type="GO" id="GO:0046872">
    <property type="term" value="F:metal ion binding"/>
    <property type="evidence" value="ECO:0007669"/>
    <property type="project" value="UniProtKB-KW"/>
</dbReference>
<comment type="caution">
    <text evidence="5">The sequence shown here is derived from an EMBL/GenBank/DDBJ whole genome shotgun (WGS) entry which is preliminary data.</text>
</comment>
<evidence type="ECO:0000313" key="5">
    <source>
        <dbReference type="EMBL" id="TNM66250.1"/>
    </source>
</evidence>
<reference evidence="5 6" key="1">
    <citation type="submission" date="2019-06" db="EMBL/GenBank/DDBJ databases">
        <title>The draft genome of Rhizobium smilacinae PTYR-5.</title>
        <authorList>
            <person name="Liu L."/>
            <person name="Li L."/>
            <person name="Zhang X."/>
        </authorList>
    </citation>
    <scope>NUCLEOTIDE SEQUENCE [LARGE SCALE GENOMIC DNA]</scope>
    <source>
        <strain evidence="5 6">PTYR-5</strain>
    </source>
</reference>
<dbReference type="Gene3D" id="3.40.50.12780">
    <property type="entry name" value="N-terminal domain of ligase-like"/>
    <property type="match status" value="1"/>
</dbReference>
<evidence type="ECO:0000256" key="2">
    <source>
        <dbReference type="SAM" id="MobiDB-lite"/>
    </source>
</evidence>
<protein>
    <submittedName>
        <fullName evidence="5">Acyl--CoA ligase</fullName>
    </submittedName>
</protein>
<evidence type="ECO:0000259" key="4">
    <source>
        <dbReference type="Pfam" id="PF13193"/>
    </source>
</evidence>
<accession>A0A5C4XUF7</accession>
<dbReference type="OrthoDB" id="9803968at2"/>
<dbReference type="GO" id="GO:0016878">
    <property type="term" value="F:acid-thiol ligase activity"/>
    <property type="evidence" value="ECO:0007669"/>
    <property type="project" value="UniProtKB-ARBA"/>
</dbReference>
<evidence type="ECO:0000313" key="6">
    <source>
        <dbReference type="Proteomes" id="UP000311605"/>
    </source>
</evidence>
<keyword evidence="6" id="KW-1185">Reference proteome</keyword>
<keyword evidence="5" id="KW-0436">Ligase</keyword>
<gene>
    <name evidence="5" type="ORF">FHP24_08625</name>
</gene>
<dbReference type="SUPFAM" id="SSF56801">
    <property type="entry name" value="Acetyl-CoA synthetase-like"/>
    <property type="match status" value="1"/>
</dbReference>
<dbReference type="EMBL" id="VDMN01000001">
    <property type="protein sequence ID" value="TNM66250.1"/>
    <property type="molecule type" value="Genomic_DNA"/>
</dbReference>
<evidence type="ECO:0000256" key="1">
    <source>
        <dbReference type="ARBA" id="ARBA00022723"/>
    </source>
</evidence>
<dbReference type="AlphaFoldDB" id="A0A5C4XUF7"/>
<dbReference type="InterPro" id="IPR020845">
    <property type="entry name" value="AMP-binding_CS"/>
</dbReference>
<feature type="domain" description="AMP-dependent synthetase/ligase" evidence="3">
    <location>
        <begin position="8"/>
        <end position="371"/>
    </location>
</feature>
<dbReference type="PANTHER" id="PTHR43767">
    <property type="entry name" value="LONG-CHAIN-FATTY-ACID--COA LIGASE"/>
    <property type="match status" value="1"/>
</dbReference>
<proteinExistence type="predicted"/>
<dbReference type="Proteomes" id="UP000311605">
    <property type="component" value="Unassembled WGS sequence"/>
</dbReference>
<dbReference type="InterPro" id="IPR042099">
    <property type="entry name" value="ANL_N_sf"/>
</dbReference>
<dbReference type="InterPro" id="IPR000873">
    <property type="entry name" value="AMP-dep_synth/lig_dom"/>
</dbReference>
<dbReference type="Pfam" id="PF00501">
    <property type="entry name" value="AMP-binding"/>
    <property type="match status" value="1"/>
</dbReference>